<evidence type="ECO:0000313" key="2">
    <source>
        <dbReference type="EMBL" id="MBA0751435.1"/>
    </source>
</evidence>
<protein>
    <submittedName>
        <fullName evidence="2">Uncharacterized protein</fullName>
    </submittedName>
</protein>
<organism evidence="2 3">
    <name type="scientific">Gossypium gossypioides</name>
    <name type="common">Mexican cotton</name>
    <name type="synonym">Selera gossypioides</name>
    <dbReference type="NCBI Taxonomy" id="34282"/>
    <lineage>
        <taxon>Eukaryota</taxon>
        <taxon>Viridiplantae</taxon>
        <taxon>Streptophyta</taxon>
        <taxon>Embryophyta</taxon>
        <taxon>Tracheophyta</taxon>
        <taxon>Spermatophyta</taxon>
        <taxon>Magnoliopsida</taxon>
        <taxon>eudicotyledons</taxon>
        <taxon>Gunneridae</taxon>
        <taxon>Pentapetalae</taxon>
        <taxon>rosids</taxon>
        <taxon>malvids</taxon>
        <taxon>Malvales</taxon>
        <taxon>Malvaceae</taxon>
        <taxon>Malvoideae</taxon>
        <taxon>Gossypium</taxon>
    </lineage>
</organism>
<feature type="region of interest" description="Disordered" evidence="1">
    <location>
        <begin position="1"/>
        <end position="21"/>
    </location>
</feature>
<keyword evidence="3" id="KW-1185">Reference proteome</keyword>
<reference evidence="2 3" key="1">
    <citation type="journal article" date="2019" name="Genome Biol. Evol.">
        <title>Insights into the evolution of the New World diploid cottons (Gossypium, subgenus Houzingenia) based on genome sequencing.</title>
        <authorList>
            <person name="Grover C.E."/>
            <person name="Arick M.A. 2nd"/>
            <person name="Thrash A."/>
            <person name="Conover J.L."/>
            <person name="Sanders W.S."/>
            <person name="Peterson D.G."/>
            <person name="Frelichowski J.E."/>
            <person name="Scheffler J.A."/>
            <person name="Scheffler B.E."/>
            <person name="Wendel J.F."/>
        </authorList>
    </citation>
    <scope>NUCLEOTIDE SEQUENCE [LARGE SCALE GENOMIC DNA]</scope>
    <source>
        <strain evidence="2">5</strain>
        <tissue evidence="2">Leaf</tissue>
    </source>
</reference>
<sequence>MELESLGDLGSPKGKLATPNSTPNLCCLQVGLRMLKQRVCKQRTGSFFTAT</sequence>
<name>A0A7J9CT66_GOSGO</name>
<dbReference type="AlphaFoldDB" id="A0A7J9CT66"/>
<proteinExistence type="predicted"/>
<evidence type="ECO:0000256" key="1">
    <source>
        <dbReference type="SAM" id="MobiDB-lite"/>
    </source>
</evidence>
<gene>
    <name evidence="2" type="ORF">Gogos_000357</name>
</gene>
<dbReference type="Proteomes" id="UP000593579">
    <property type="component" value="Unassembled WGS sequence"/>
</dbReference>
<dbReference type="EMBL" id="JABEZY010000013">
    <property type="protein sequence ID" value="MBA0751435.1"/>
    <property type="molecule type" value="Genomic_DNA"/>
</dbReference>
<evidence type="ECO:0000313" key="3">
    <source>
        <dbReference type="Proteomes" id="UP000593579"/>
    </source>
</evidence>
<comment type="caution">
    <text evidence="2">The sequence shown here is derived from an EMBL/GenBank/DDBJ whole genome shotgun (WGS) entry which is preliminary data.</text>
</comment>
<accession>A0A7J9CT66</accession>